<dbReference type="EMBL" id="JH725206">
    <property type="protein sequence ID" value="EJP61519.1"/>
    <property type="molecule type" value="Genomic_DNA"/>
</dbReference>
<dbReference type="STRING" id="655819.J4KL36"/>
<dbReference type="GeneID" id="19892555"/>
<dbReference type="HOGENOM" id="CLU_647204_0_0_1"/>
<dbReference type="AlphaFoldDB" id="J4KL36"/>
<dbReference type="Proteomes" id="UP000002762">
    <property type="component" value="Unassembled WGS sequence"/>
</dbReference>
<reference evidence="1 2" key="1">
    <citation type="journal article" date="2012" name="Sci. Rep.">
        <title>Genomic perspectives on the evolution of fungal entomopathogenicity in Beauveria bassiana.</title>
        <authorList>
            <person name="Xiao G."/>
            <person name="Ying S.H."/>
            <person name="Zheng P."/>
            <person name="Wang Z.L."/>
            <person name="Zhang S."/>
            <person name="Xie X.Q."/>
            <person name="Shang Y."/>
            <person name="St Leger R.J."/>
            <person name="Zhao G.P."/>
            <person name="Wang C."/>
            <person name="Feng M.G."/>
        </authorList>
    </citation>
    <scope>NUCLEOTIDE SEQUENCE [LARGE SCALE GENOMIC DNA]</scope>
    <source>
        <strain evidence="1 2">ARSEF 2860</strain>
    </source>
</reference>
<evidence type="ECO:0000313" key="2">
    <source>
        <dbReference type="Proteomes" id="UP000002762"/>
    </source>
</evidence>
<dbReference type="RefSeq" id="XP_008602862.1">
    <property type="nucleotide sequence ID" value="XM_008604640.1"/>
</dbReference>
<gene>
    <name evidence="1" type="ORF">BBA_09543</name>
</gene>
<dbReference type="PANTHER" id="PTHR47256">
    <property type="entry name" value="ZN(II)2CYS6 TRANSCRIPTION FACTOR (EUROFUNG)-RELATED"/>
    <property type="match status" value="1"/>
</dbReference>
<accession>J4KL36</accession>
<proteinExistence type="predicted"/>
<dbReference type="CDD" id="cd12148">
    <property type="entry name" value="fungal_TF_MHR"/>
    <property type="match status" value="1"/>
</dbReference>
<organism evidence="1 2">
    <name type="scientific">Beauveria bassiana (strain ARSEF 2860)</name>
    <name type="common">White muscardine disease fungus</name>
    <name type="synonym">Tritirachium shiotae</name>
    <dbReference type="NCBI Taxonomy" id="655819"/>
    <lineage>
        <taxon>Eukaryota</taxon>
        <taxon>Fungi</taxon>
        <taxon>Dikarya</taxon>
        <taxon>Ascomycota</taxon>
        <taxon>Pezizomycotina</taxon>
        <taxon>Sordariomycetes</taxon>
        <taxon>Hypocreomycetidae</taxon>
        <taxon>Hypocreales</taxon>
        <taxon>Cordycipitaceae</taxon>
        <taxon>Beauveria</taxon>
    </lineage>
</organism>
<sequence>MDEEVLVYLYTLFWTWDNTLTKIIHEAMLVDDLRTGLDGVATLKEAGQIEFCSEYLINSILALSTIYVLQSDLCITPTGRVFADEALRLLEVEETKPSLPFLQGTAILAVYKLSIGETATATYLLEKLHLLPSPMEWLAACPLPNDNTASLRAQDTRTAIACIWGFYCLDAKLGLLLNRQMVLRKPLLAERISDGADSHRRLWLPHPLSSPSCLSYSAEAFVADCAFAELAREALLQISANRACLVPDYSSTKDLSYRMIKAKVSMGEMVKGDGHHLPRRMFLFLSYYTTSIRLLEPFVQLSFLGFEGGQTAASLSLANSNAIVSTLWNYRTAFGMRHEYWMLYACQVAAMAMLVHPQSMCLQGESFVRVCQLLTSIAEKLPMADVGVSVLIRFISLKDIDIPAEARQLLNAGRQGEESNYEIH</sequence>
<protein>
    <submittedName>
        <fullName evidence="1">Fungal specific transcription factor, putative</fullName>
    </submittedName>
</protein>
<dbReference type="InterPro" id="IPR053187">
    <property type="entry name" value="Notoamide_regulator"/>
</dbReference>
<name>J4KL36_BEAB2</name>
<dbReference type="PANTHER" id="PTHR47256:SF1">
    <property type="entry name" value="ZN(II)2CYS6 TRANSCRIPTION FACTOR (EUROFUNG)"/>
    <property type="match status" value="1"/>
</dbReference>
<keyword evidence="2" id="KW-1185">Reference proteome</keyword>
<evidence type="ECO:0000313" key="1">
    <source>
        <dbReference type="EMBL" id="EJP61519.1"/>
    </source>
</evidence>
<dbReference type="InParanoid" id="J4KL36"/>